<dbReference type="SUPFAM" id="SSF48371">
    <property type="entry name" value="ARM repeat"/>
    <property type="match status" value="1"/>
</dbReference>
<dbReference type="EMBL" id="JARBJD010000104">
    <property type="protein sequence ID" value="KAK2952418.1"/>
    <property type="molecule type" value="Genomic_DNA"/>
</dbReference>
<evidence type="ECO:0000313" key="2">
    <source>
        <dbReference type="EMBL" id="KAK2952418.1"/>
    </source>
</evidence>
<comment type="caution">
    <text evidence="2">The sequence shown here is derived from an EMBL/GenBank/DDBJ whole genome shotgun (WGS) entry which is preliminary data.</text>
</comment>
<keyword evidence="3" id="KW-1185">Reference proteome</keyword>
<gene>
    <name evidence="2" type="ORF">BLNAU_12680</name>
</gene>
<sequence>MPLVNLFRSVIVRNPLFHHVLQKITDSMLILIDVYESTFVYSIPPNVKDSDYTLEIFFLAALNLLDAMTGGETFDKVFTGALPKLTNLLVRCMQIPRLSILQWQESIDNYLRDESEDLVKATVRSVSRIVFMELFSLCLHHDDYDVMVQTKKPKQKKKAPIPTPFESDELRMNVSKNRRELETLNQINLLAGSVSDLNSFSDMVRMEACVTAAASIADIRFNEAEDEDDALLNYLMGMPMQRGGQKSSCPWDAQTFTSPFLQQLARPGIETDESELAPLCSSLLVLIGKASSQLPPETISTYLQRIIELLNQRPADQPQTSEIVRVSAHKTIQMISHSVDPSLIAPFFVPLMHAIYAYITAPSSETSGVFDGDEPMVLAETILGLIRAGQGQITGVAKTILDLVILLFDKSANNSFIIGILADIVQLLNDSKEPNLIFEVQAYLLPQLFTRINYVTSGQAQAEGVNIEPGVVEGLLNIVRLTFRESSQTQPFPPGGPNDGHYNTMYTMVDAILPKQDLATIDPARVDGGSLSEASEILCDLVRLAPHLICSPAGEIDQAKVNFIYQFSVFMFSPVVSETAALHVGVLLRTFLWTFWDHLSSDIKQSIASVVIHKFFVCRQANFAVTLLPVIVFFTRRIPDDFFALIANVQLPPDLPTQITNPPITWSPLSLFINNWCQLQTEVRGDFDIRASLHALQSIVQRIPDSRGMLVAGPIIPTAMPTTRSKSKTNPDQHSVITLLTRVTQLTIEVFSEEELNQAKIRKPVNLNEEDDDDDGEEDEDEDEDDIDSYIANLGGVGSNPIKTGVSQTDVDALIQSDPLAQMNTMVLCCQFMLEMRGVMEENSIQLRPEETKTVGRMVQFLAMTQSN</sequence>
<feature type="compositionally biased region" description="Acidic residues" evidence="1">
    <location>
        <begin position="768"/>
        <end position="785"/>
    </location>
</feature>
<dbReference type="InterPro" id="IPR011989">
    <property type="entry name" value="ARM-like"/>
</dbReference>
<accession>A0ABQ9XJ16</accession>
<protein>
    <submittedName>
        <fullName evidence="2">Uncharacterized protein</fullName>
    </submittedName>
</protein>
<reference evidence="2 3" key="1">
    <citation type="journal article" date="2022" name="bioRxiv">
        <title>Genomics of Preaxostyla Flagellates Illuminates Evolutionary Transitions and the Path Towards Mitochondrial Loss.</title>
        <authorList>
            <person name="Novak L.V.F."/>
            <person name="Treitli S.C."/>
            <person name="Pyrih J."/>
            <person name="Halakuc P."/>
            <person name="Pipaliya S.V."/>
            <person name="Vacek V."/>
            <person name="Brzon O."/>
            <person name="Soukal P."/>
            <person name="Eme L."/>
            <person name="Dacks J.B."/>
            <person name="Karnkowska A."/>
            <person name="Elias M."/>
            <person name="Hampl V."/>
        </authorList>
    </citation>
    <scope>NUCLEOTIDE SEQUENCE [LARGE SCALE GENOMIC DNA]</scope>
    <source>
        <strain evidence="2">NAU3</strain>
        <tissue evidence="2">Gut</tissue>
    </source>
</reference>
<organism evidence="2 3">
    <name type="scientific">Blattamonas nauphoetae</name>
    <dbReference type="NCBI Taxonomy" id="2049346"/>
    <lineage>
        <taxon>Eukaryota</taxon>
        <taxon>Metamonada</taxon>
        <taxon>Preaxostyla</taxon>
        <taxon>Oxymonadida</taxon>
        <taxon>Blattamonas</taxon>
    </lineage>
</organism>
<dbReference type="InterPro" id="IPR016024">
    <property type="entry name" value="ARM-type_fold"/>
</dbReference>
<evidence type="ECO:0000256" key="1">
    <source>
        <dbReference type="SAM" id="MobiDB-lite"/>
    </source>
</evidence>
<dbReference type="PANTHER" id="PTHR10997:SF9">
    <property type="entry name" value="IMPORTIN-9"/>
    <property type="match status" value="1"/>
</dbReference>
<dbReference type="Proteomes" id="UP001281761">
    <property type="component" value="Unassembled WGS sequence"/>
</dbReference>
<name>A0ABQ9XJ16_9EUKA</name>
<dbReference type="Gene3D" id="1.25.10.10">
    <property type="entry name" value="Leucine-rich Repeat Variant"/>
    <property type="match status" value="1"/>
</dbReference>
<evidence type="ECO:0000313" key="3">
    <source>
        <dbReference type="Proteomes" id="UP001281761"/>
    </source>
</evidence>
<proteinExistence type="predicted"/>
<feature type="region of interest" description="Disordered" evidence="1">
    <location>
        <begin position="762"/>
        <end position="785"/>
    </location>
</feature>
<dbReference type="PANTHER" id="PTHR10997">
    <property type="entry name" value="IMPORTIN-7, 8, 11"/>
    <property type="match status" value="1"/>
</dbReference>